<comment type="caution">
    <text evidence="1">The sequence shown here is derived from an EMBL/GenBank/DDBJ whole genome shotgun (WGS) entry which is preliminary data.</text>
</comment>
<sequence>MTDYIASDQNVRIPWVLSLNWIHPPNVWIKLNSNRAVKRLGGQCSGKDKELTLRRGEEQEIQEHVHPPRKHFDLMISKL</sequence>
<organism evidence="1 2">
    <name type="scientific">Cinchona calisaya</name>
    <dbReference type="NCBI Taxonomy" id="153742"/>
    <lineage>
        <taxon>Eukaryota</taxon>
        <taxon>Viridiplantae</taxon>
        <taxon>Streptophyta</taxon>
        <taxon>Embryophyta</taxon>
        <taxon>Tracheophyta</taxon>
        <taxon>Spermatophyta</taxon>
        <taxon>Magnoliopsida</taxon>
        <taxon>eudicotyledons</taxon>
        <taxon>Gunneridae</taxon>
        <taxon>Pentapetalae</taxon>
        <taxon>asterids</taxon>
        <taxon>lamiids</taxon>
        <taxon>Gentianales</taxon>
        <taxon>Rubiaceae</taxon>
        <taxon>Cinchonoideae</taxon>
        <taxon>Cinchoneae</taxon>
        <taxon>Cinchona</taxon>
    </lineage>
</organism>
<name>A0ABD3B395_9GENT</name>
<proteinExistence type="predicted"/>
<dbReference type="Proteomes" id="UP001630127">
    <property type="component" value="Unassembled WGS sequence"/>
</dbReference>
<keyword evidence="2" id="KW-1185">Reference proteome</keyword>
<evidence type="ECO:0000313" key="1">
    <source>
        <dbReference type="EMBL" id="KAL3538027.1"/>
    </source>
</evidence>
<protein>
    <submittedName>
        <fullName evidence="1">Uncharacterized protein</fullName>
    </submittedName>
</protein>
<gene>
    <name evidence="1" type="ORF">ACH5RR_001393</name>
</gene>
<dbReference type="AlphaFoldDB" id="A0ABD3B395"/>
<evidence type="ECO:0000313" key="2">
    <source>
        <dbReference type="Proteomes" id="UP001630127"/>
    </source>
</evidence>
<accession>A0ABD3B395</accession>
<dbReference type="EMBL" id="JBJUIK010000001">
    <property type="protein sequence ID" value="KAL3538027.1"/>
    <property type="molecule type" value="Genomic_DNA"/>
</dbReference>
<reference evidence="1 2" key="1">
    <citation type="submission" date="2024-11" db="EMBL/GenBank/DDBJ databases">
        <title>A near-complete genome assembly of Cinchona calisaya.</title>
        <authorList>
            <person name="Lian D.C."/>
            <person name="Zhao X.W."/>
            <person name="Wei L."/>
        </authorList>
    </citation>
    <scope>NUCLEOTIDE SEQUENCE [LARGE SCALE GENOMIC DNA]</scope>
    <source>
        <tissue evidence="1">Nenye</tissue>
    </source>
</reference>